<dbReference type="AlphaFoldDB" id="G2XNM1"/>
<reference evidence="3" key="1">
    <citation type="journal article" date="2011" name="PLoS Genet.">
        <title>Genomic analysis of the necrotrophic fungal pathogens Sclerotinia sclerotiorum and Botrytis cinerea.</title>
        <authorList>
            <person name="Amselem J."/>
            <person name="Cuomo C.A."/>
            <person name="van Kan J.A."/>
            <person name="Viaud M."/>
            <person name="Benito E.P."/>
            <person name="Couloux A."/>
            <person name="Coutinho P.M."/>
            <person name="de Vries R.P."/>
            <person name="Dyer P.S."/>
            <person name="Fillinger S."/>
            <person name="Fournier E."/>
            <person name="Gout L."/>
            <person name="Hahn M."/>
            <person name="Kohn L."/>
            <person name="Lapalu N."/>
            <person name="Plummer K.M."/>
            <person name="Pradier J.M."/>
            <person name="Quevillon E."/>
            <person name="Sharon A."/>
            <person name="Simon A."/>
            <person name="ten Have A."/>
            <person name="Tudzynski B."/>
            <person name="Tudzynski P."/>
            <person name="Wincker P."/>
            <person name="Andrew M."/>
            <person name="Anthouard V."/>
            <person name="Beever R.E."/>
            <person name="Beffa R."/>
            <person name="Benoit I."/>
            <person name="Bouzid O."/>
            <person name="Brault B."/>
            <person name="Chen Z."/>
            <person name="Choquer M."/>
            <person name="Collemare J."/>
            <person name="Cotton P."/>
            <person name="Danchin E.G."/>
            <person name="Da Silva C."/>
            <person name="Gautier A."/>
            <person name="Giraud C."/>
            <person name="Giraud T."/>
            <person name="Gonzalez C."/>
            <person name="Grossetete S."/>
            <person name="Guldener U."/>
            <person name="Henrissat B."/>
            <person name="Howlett B.J."/>
            <person name="Kodira C."/>
            <person name="Kretschmer M."/>
            <person name="Lappartient A."/>
            <person name="Leroch M."/>
            <person name="Levis C."/>
            <person name="Mauceli E."/>
            <person name="Neuveglise C."/>
            <person name="Oeser B."/>
            <person name="Pearson M."/>
            <person name="Poulain J."/>
            <person name="Poussereau N."/>
            <person name="Quesneville H."/>
            <person name="Rascle C."/>
            <person name="Schumacher J."/>
            <person name="Segurens B."/>
            <person name="Sexton A."/>
            <person name="Silva E."/>
            <person name="Sirven C."/>
            <person name="Soanes D.M."/>
            <person name="Talbot N.J."/>
            <person name="Templeton M."/>
            <person name="Yandava C."/>
            <person name="Yarden O."/>
            <person name="Zeng Q."/>
            <person name="Rollins J.A."/>
            <person name="Lebrun M.H."/>
            <person name="Dickman M."/>
        </authorList>
    </citation>
    <scope>NUCLEOTIDE SEQUENCE [LARGE SCALE GENOMIC DNA]</scope>
    <source>
        <strain evidence="3">T4</strain>
    </source>
</reference>
<sequence>MRFKDLADVIDGTNTECPGTEVAEPEGSESRGMEVRSHSESRCSGTSICRIRTNAANLGGHRNGMNLEASKRSVWCLNKEEW</sequence>
<dbReference type="EMBL" id="FQ790246">
    <property type="protein sequence ID" value="CCD42477.1"/>
    <property type="molecule type" value="Genomic_DNA"/>
</dbReference>
<name>G2XNM1_BOTF4</name>
<dbReference type="InParanoid" id="G2XNM1"/>
<protein>
    <submittedName>
        <fullName evidence="2">Uncharacterized protein</fullName>
    </submittedName>
</protein>
<gene>
    <name evidence="2" type="ORF">BofuT4_uP075600.1</name>
</gene>
<evidence type="ECO:0000313" key="2">
    <source>
        <dbReference type="EMBL" id="CCD42477.1"/>
    </source>
</evidence>
<dbReference type="HOGENOM" id="CLU_2558008_0_0_1"/>
<evidence type="ECO:0000313" key="3">
    <source>
        <dbReference type="Proteomes" id="UP000008177"/>
    </source>
</evidence>
<organism evidence="2 3">
    <name type="scientific">Botryotinia fuckeliana (strain T4)</name>
    <name type="common">Noble rot fungus</name>
    <name type="synonym">Botrytis cinerea</name>
    <dbReference type="NCBI Taxonomy" id="999810"/>
    <lineage>
        <taxon>Eukaryota</taxon>
        <taxon>Fungi</taxon>
        <taxon>Dikarya</taxon>
        <taxon>Ascomycota</taxon>
        <taxon>Pezizomycotina</taxon>
        <taxon>Leotiomycetes</taxon>
        <taxon>Helotiales</taxon>
        <taxon>Sclerotiniaceae</taxon>
        <taxon>Botrytis</taxon>
    </lineage>
</organism>
<evidence type="ECO:0000256" key="1">
    <source>
        <dbReference type="SAM" id="MobiDB-lite"/>
    </source>
</evidence>
<dbReference type="Proteomes" id="UP000008177">
    <property type="component" value="Unplaced contigs"/>
</dbReference>
<feature type="region of interest" description="Disordered" evidence="1">
    <location>
        <begin position="1"/>
        <end position="39"/>
    </location>
</feature>
<accession>G2XNM1</accession>
<feature type="compositionally biased region" description="Basic and acidic residues" evidence="1">
    <location>
        <begin position="28"/>
        <end position="39"/>
    </location>
</feature>
<proteinExistence type="predicted"/>